<evidence type="ECO:0000256" key="1">
    <source>
        <dbReference type="SAM" id="MobiDB-lite"/>
    </source>
</evidence>
<feature type="compositionally biased region" description="Polar residues" evidence="1">
    <location>
        <begin position="1"/>
        <end position="11"/>
    </location>
</feature>
<name>A0A3P3XNP8_9SPIR</name>
<reference evidence="2" key="1">
    <citation type="submission" date="2017-02" db="EMBL/GenBank/DDBJ databases">
        <authorList>
            <person name="Regsiter A."/>
            <person name="William W."/>
        </authorList>
    </citation>
    <scope>NUCLEOTIDE SEQUENCE</scope>
    <source>
        <strain evidence="2">BdmA 4</strain>
    </source>
</reference>
<feature type="region of interest" description="Disordered" evidence="1">
    <location>
        <begin position="1"/>
        <end position="46"/>
    </location>
</feature>
<accession>A0A3P3XNP8</accession>
<feature type="compositionally biased region" description="Basic residues" evidence="1">
    <location>
        <begin position="13"/>
        <end position="28"/>
    </location>
</feature>
<dbReference type="EMBL" id="FWDO01000004">
    <property type="protein sequence ID" value="SLM17533.1"/>
    <property type="molecule type" value="Genomic_DNA"/>
</dbReference>
<feature type="compositionally biased region" description="Polar residues" evidence="1">
    <location>
        <begin position="31"/>
        <end position="43"/>
    </location>
</feature>
<organism evidence="2">
    <name type="scientific">uncultured spirochete</name>
    <dbReference type="NCBI Taxonomy" id="156406"/>
    <lineage>
        <taxon>Bacteria</taxon>
        <taxon>Pseudomonadati</taxon>
        <taxon>Spirochaetota</taxon>
        <taxon>Spirochaetia</taxon>
        <taxon>Spirochaetales</taxon>
        <taxon>environmental samples</taxon>
    </lineage>
</organism>
<sequence>MSNEPNNNPSKHGNGKFRNHNFRRRKPARSAIQQEANASSQKPQAERATQELKICAVCGKPIFDLTGAIASREDGEPIHFDCALELLSKEEKLTPDEKLMYIGSGLFGVCAQSAAGKLEIRRKIRWEAAGTIQPWRKPMMSSPSLP</sequence>
<dbReference type="AlphaFoldDB" id="A0A3P3XNP8"/>
<gene>
    <name evidence="2" type="ORF">SPIRO4BDMA_40102</name>
</gene>
<evidence type="ECO:0000313" key="2">
    <source>
        <dbReference type="EMBL" id="SLM17533.1"/>
    </source>
</evidence>
<protein>
    <submittedName>
        <fullName evidence="2">Uncharacterized protein</fullName>
    </submittedName>
</protein>
<proteinExistence type="predicted"/>